<protein>
    <recommendedName>
        <fullName evidence="1">DUF7082 domain-containing protein</fullName>
    </recommendedName>
</protein>
<comment type="caution">
    <text evidence="2">The sequence shown here is derived from an EMBL/GenBank/DDBJ whole genome shotgun (WGS) entry which is preliminary data.</text>
</comment>
<dbReference type="EMBL" id="PJQM01004599">
    <property type="protein sequence ID" value="RCH83913.1"/>
    <property type="molecule type" value="Genomic_DNA"/>
</dbReference>
<evidence type="ECO:0000313" key="3">
    <source>
        <dbReference type="Proteomes" id="UP000253551"/>
    </source>
</evidence>
<organism evidence="2 3">
    <name type="scientific">Rhizopus stolonifer</name>
    <name type="common">Rhizopus nigricans</name>
    <dbReference type="NCBI Taxonomy" id="4846"/>
    <lineage>
        <taxon>Eukaryota</taxon>
        <taxon>Fungi</taxon>
        <taxon>Fungi incertae sedis</taxon>
        <taxon>Mucoromycota</taxon>
        <taxon>Mucoromycotina</taxon>
        <taxon>Mucoromycetes</taxon>
        <taxon>Mucorales</taxon>
        <taxon>Mucorineae</taxon>
        <taxon>Rhizopodaceae</taxon>
        <taxon>Rhizopus</taxon>
    </lineage>
</organism>
<accession>A0A367J1U4</accession>
<dbReference type="PANTHER" id="PTHR39463">
    <property type="entry name" value="MEDUSA"/>
    <property type="match status" value="1"/>
</dbReference>
<evidence type="ECO:0000313" key="2">
    <source>
        <dbReference type="EMBL" id="RCH83913.1"/>
    </source>
</evidence>
<dbReference type="InterPro" id="IPR055509">
    <property type="entry name" value="DUF7082"/>
</dbReference>
<feature type="domain" description="DUF7082" evidence="1">
    <location>
        <begin position="367"/>
        <end position="520"/>
    </location>
</feature>
<dbReference type="AlphaFoldDB" id="A0A367J1U4"/>
<dbReference type="OrthoDB" id="1751210at2759"/>
<name>A0A367J1U4_RHIST</name>
<sequence length="528" mass="60691">MTTSNLHNTVSFLETRPLPLVSGQQMRPRVTLPTNYNHDMNTYENNNREFQYNIHPQVGLAGDKITVVFYGHLNEPVRLSFNQLVLPTERKDVQGMISLLAEVPAFYKTRPVSNTIQLYLTFMKKDNPDLPIRQQYIGDFTYKDTQRQACVNYSPPVSSSFSASMDYSPLPSNLAHIPFSYQQQPINTVMAPPFSPSGRENTFIETQQPYGGFYRNTLGAINSINHQRVSGNPYYNSSQPLELNAYSTSMSHATPNVSREETQFMQHMPLTHRPNAMPLFNTNSNDYHNAWGTFNQGNDFSSPIASHQNLPLECNQLTLHPTSHHVDRRSPYRRVSRNLRGYGKAPIDFNSISLDDYSPYPDIVSPIHFNVLGNITSMLLNWTIEENRNRRRLVRLSRQMDHYGINCLFETTHENASPKPETMTVSCIEWPGKDTYWVTSVDCINLAEFLLGTRFDVDYKNCIRRNLEGFGPTTVSKTKPDSVDFFKVIMGFNHPKPRNIEKDIKVFQWHVLPFALKKIIIKFKSEKV</sequence>
<dbReference type="PANTHER" id="PTHR39463:SF1">
    <property type="entry name" value="MEDUSA"/>
    <property type="match status" value="1"/>
</dbReference>
<gene>
    <name evidence="2" type="ORF">CU098_004054</name>
</gene>
<dbReference type="Proteomes" id="UP000253551">
    <property type="component" value="Unassembled WGS sequence"/>
</dbReference>
<dbReference type="GO" id="GO:0005634">
    <property type="term" value="C:nucleus"/>
    <property type="evidence" value="ECO:0007669"/>
    <property type="project" value="TreeGrafter"/>
</dbReference>
<proteinExistence type="predicted"/>
<keyword evidence="3" id="KW-1185">Reference proteome</keyword>
<reference evidence="2 3" key="1">
    <citation type="journal article" date="2018" name="G3 (Bethesda)">
        <title>Phylogenetic and Phylogenomic Definition of Rhizopus Species.</title>
        <authorList>
            <person name="Gryganskyi A.P."/>
            <person name="Golan J."/>
            <person name="Dolatabadi S."/>
            <person name="Mondo S."/>
            <person name="Robb S."/>
            <person name="Idnurm A."/>
            <person name="Muszewska A."/>
            <person name="Steczkiewicz K."/>
            <person name="Masonjones S."/>
            <person name="Liao H.L."/>
            <person name="Gajdeczka M.T."/>
            <person name="Anike F."/>
            <person name="Vuek A."/>
            <person name="Anishchenko I.M."/>
            <person name="Voigt K."/>
            <person name="de Hoog G.S."/>
            <person name="Smith M.E."/>
            <person name="Heitman J."/>
            <person name="Vilgalys R."/>
            <person name="Stajich J.E."/>
        </authorList>
    </citation>
    <scope>NUCLEOTIDE SEQUENCE [LARGE SCALE GENOMIC DNA]</scope>
    <source>
        <strain evidence="2 3">LSU 92-RS-03</strain>
    </source>
</reference>
<evidence type="ECO:0000259" key="1">
    <source>
        <dbReference type="Pfam" id="PF23305"/>
    </source>
</evidence>
<dbReference type="STRING" id="4846.A0A367J1U4"/>
<dbReference type="Pfam" id="PF23305">
    <property type="entry name" value="DUF7082"/>
    <property type="match status" value="1"/>
</dbReference>